<comment type="pathway">
    <text evidence="3">Amino-acid biosynthesis; L-leucine biosynthesis; L-leucine from 3-methyl-2-oxobutanoate: step 1/4.</text>
</comment>
<comment type="catalytic activity">
    <reaction evidence="1">
        <text>3-methyl-2-oxobutanoate + acetyl-CoA + H2O = (2S)-2-isopropylmalate + CoA + H(+)</text>
        <dbReference type="Rhea" id="RHEA:21524"/>
        <dbReference type="ChEBI" id="CHEBI:1178"/>
        <dbReference type="ChEBI" id="CHEBI:11851"/>
        <dbReference type="ChEBI" id="CHEBI:15377"/>
        <dbReference type="ChEBI" id="CHEBI:15378"/>
        <dbReference type="ChEBI" id="CHEBI:57287"/>
        <dbReference type="ChEBI" id="CHEBI:57288"/>
        <dbReference type="EC" id="2.3.3.13"/>
    </reaction>
</comment>
<keyword evidence="10" id="KW-0100">Branched-chain amino acid biosynthesis</keyword>
<dbReference type="NCBIfam" id="TIGR00970">
    <property type="entry name" value="leuA_yeast"/>
    <property type="match status" value="1"/>
</dbReference>
<dbReference type="GO" id="GO:0009098">
    <property type="term" value="P:L-leucine biosynthetic process"/>
    <property type="evidence" value="ECO:0007669"/>
    <property type="project" value="UniProtKB-KW"/>
</dbReference>
<dbReference type="PANTHER" id="PTHR46911:SF1">
    <property type="entry name" value="2-ISOPROPYLMALATE SYNTHASE"/>
    <property type="match status" value="1"/>
</dbReference>
<evidence type="ECO:0000256" key="10">
    <source>
        <dbReference type="ARBA" id="ARBA00023304"/>
    </source>
</evidence>
<dbReference type="CDD" id="cd07942">
    <property type="entry name" value="DRE_TIM_LeuA"/>
    <property type="match status" value="1"/>
</dbReference>
<dbReference type="InterPro" id="IPR013709">
    <property type="entry name" value="2-isopropylmalate_synth_dimer"/>
</dbReference>
<keyword evidence="6" id="KW-0432">Leucine biosynthesis</keyword>
<dbReference type="SMART" id="SM00917">
    <property type="entry name" value="LeuA_dimer"/>
    <property type="match status" value="1"/>
</dbReference>
<keyword evidence="9" id="KW-0479">Metal-binding</keyword>
<dbReference type="FunFam" id="3.20.20.70:FF:000045">
    <property type="entry name" value="2-isopropylmalate synthase"/>
    <property type="match status" value="1"/>
</dbReference>
<evidence type="ECO:0000256" key="3">
    <source>
        <dbReference type="ARBA" id="ARBA00004689"/>
    </source>
</evidence>
<dbReference type="InterPro" id="IPR013785">
    <property type="entry name" value="Aldolase_TIM"/>
</dbReference>
<dbReference type="PROSITE" id="PS00815">
    <property type="entry name" value="AIPM_HOMOCIT_SYNTH_1"/>
    <property type="match status" value="1"/>
</dbReference>
<keyword evidence="7" id="KW-0028">Amino-acid biosynthesis</keyword>
<gene>
    <name evidence="12" type="primary">leu3</name>
    <name evidence="12" type="ORF">SOMG_01172</name>
</gene>
<dbReference type="EMBL" id="CP115611">
    <property type="protein sequence ID" value="WBW71861.1"/>
    <property type="molecule type" value="Genomic_DNA"/>
</dbReference>
<dbReference type="Pfam" id="PF08502">
    <property type="entry name" value="LeuA_dimer"/>
    <property type="match status" value="1"/>
</dbReference>
<dbReference type="InterPro" id="IPR054692">
    <property type="entry name" value="LeuA-like_post-cat"/>
</dbReference>
<comment type="cofactor">
    <cofactor evidence="2">
        <name>a divalent metal cation</name>
        <dbReference type="ChEBI" id="CHEBI:60240"/>
    </cofactor>
</comment>
<dbReference type="PROSITE" id="PS50991">
    <property type="entry name" value="PYR_CT"/>
    <property type="match status" value="1"/>
</dbReference>
<dbReference type="KEGG" id="som:SOMG_01172"/>
<dbReference type="Pfam" id="PF00682">
    <property type="entry name" value="HMGL-like"/>
    <property type="match status" value="1"/>
</dbReference>
<dbReference type="Pfam" id="PF22615">
    <property type="entry name" value="IPMS_D2"/>
    <property type="match status" value="1"/>
</dbReference>
<dbReference type="AlphaFoldDB" id="A0AAE9W8X6"/>
<evidence type="ECO:0000256" key="2">
    <source>
        <dbReference type="ARBA" id="ARBA00001968"/>
    </source>
</evidence>
<evidence type="ECO:0000256" key="9">
    <source>
        <dbReference type="ARBA" id="ARBA00022723"/>
    </source>
</evidence>
<dbReference type="SUPFAM" id="SSF51569">
    <property type="entry name" value="Aldolase"/>
    <property type="match status" value="1"/>
</dbReference>
<evidence type="ECO:0000259" key="11">
    <source>
        <dbReference type="PROSITE" id="PS50991"/>
    </source>
</evidence>
<evidence type="ECO:0000313" key="13">
    <source>
        <dbReference type="Proteomes" id="UP001212411"/>
    </source>
</evidence>
<dbReference type="HAMAP" id="MF_00572">
    <property type="entry name" value="LeuA_type2"/>
    <property type="match status" value="1"/>
</dbReference>
<sequence>MSANFEKIAHVARGMLKDPSKKYKPFQGVHLPNRQWPGRVITKAPRWLSTDLRDGNQALPDPMNGEEKLRYFKLLCNLGFKEIEVGFPSASQTDFAFVRHLVETPGLIPDDVTISALSPSRDHLITRTIEALRGSKNATLHLYNAVSPLFRDVVFRNSKQETLELAKKGAKAVTMATKHAAESTPTNWGFQYSPETFSDAEPDFSLEVCEAVKSIWKPTLAKPIIFNLPATVEMSTPNTYADLIEYFSTQISEREKVCVSLHPHNDRGTAVAAAELGQLAGADRVEGCLFGNGERTGNVDLVTLAFNLYTQGVYPNLDFSKLDEVIRITEACNKINVHPRHPYAGNLVFTAFSGSHQDAISKGLRAYDDRKDVDPTWKVPYLPLDPHDVNSEYAAIIRVNSQSGKGGVAYLLKTNRGLDLPRALQVEFGAVVKDYSDNKGKELTIGEISDLFNTTYLLEFPGRFSLNDYTLSSNGPRSKSISCVVDVKGKNAGRCVIEGSGNGPMSAVVDALRRQFNIAFDIGQYSEHAIGSGNSVKAASYVEVKFNNTSFWGVGIDDDVTSSGLKAVMSAISRAATEGAK</sequence>
<reference evidence="12 13" key="1">
    <citation type="journal article" date="2023" name="G3 (Bethesda)">
        <title>A high-quality reference genome for the fission yeast Schizosaccharomyces osmophilus.</title>
        <authorList>
            <person name="Jia G.S."/>
            <person name="Zhang W.C."/>
            <person name="Liang Y."/>
            <person name="Liu X.H."/>
            <person name="Rhind N."/>
            <person name="Pidoux A."/>
            <person name="Brysch-Herzberg M."/>
            <person name="Du L.L."/>
        </authorList>
    </citation>
    <scope>NUCLEOTIDE SEQUENCE [LARGE SCALE GENOMIC DNA]</scope>
    <source>
        <strain evidence="12 13">CBS 15793</strain>
    </source>
</reference>
<dbReference type="Gene3D" id="3.20.20.70">
    <property type="entry name" value="Aldolase class I"/>
    <property type="match status" value="1"/>
</dbReference>
<evidence type="ECO:0000256" key="5">
    <source>
        <dbReference type="ARBA" id="ARBA00012973"/>
    </source>
</evidence>
<dbReference type="NCBIfam" id="NF002991">
    <property type="entry name" value="PRK03739.1"/>
    <property type="match status" value="1"/>
</dbReference>
<dbReference type="Proteomes" id="UP001212411">
    <property type="component" value="Chromosome 1"/>
</dbReference>
<evidence type="ECO:0000256" key="4">
    <source>
        <dbReference type="ARBA" id="ARBA00009767"/>
    </source>
</evidence>
<dbReference type="GO" id="GO:0003852">
    <property type="term" value="F:2-isopropylmalate synthase activity"/>
    <property type="evidence" value="ECO:0007669"/>
    <property type="project" value="UniProtKB-EC"/>
</dbReference>
<dbReference type="GeneID" id="80874654"/>
<evidence type="ECO:0000256" key="1">
    <source>
        <dbReference type="ARBA" id="ARBA00000064"/>
    </source>
</evidence>
<keyword evidence="8" id="KW-0808">Transferase</keyword>
<protein>
    <recommendedName>
        <fullName evidence="5">2-isopropylmalate synthase</fullName>
        <ecNumber evidence="5">2.3.3.13</ecNumber>
    </recommendedName>
</protein>
<dbReference type="RefSeq" id="XP_056036104.1">
    <property type="nucleotide sequence ID" value="XM_056179965.1"/>
</dbReference>
<evidence type="ECO:0000313" key="12">
    <source>
        <dbReference type="EMBL" id="WBW71861.1"/>
    </source>
</evidence>
<dbReference type="InterPro" id="IPR000891">
    <property type="entry name" value="PYR_CT"/>
</dbReference>
<dbReference type="SUPFAM" id="SSF110921">
    <property type="entry name" value="2-isopropylmalate synthase LeuA, allosteric (dimerisation) domain"/>
    <property type="match status" value="1"/>
</dbReference>
<evidence type="ECO:0000256" key="7">
    <source>
        <dbReference type="ARBA" id="ARBA00022605"/>
    </source>
</evidence>
<proteinExistence type="inferred from homology"/>
<dbReference type="InterPro" id="IPR002034">
    <property type="entry name" value="AIPM/Hcit_synth_CS"/>
</dbReference>
<dbReference type="PANTHER" id="PTHR46911">
    <property type="match status" value="1"/>
</dbReference>
<dbReference type="GO" id="GO:0005739">
    <property type="term" value="C:mitochondrion"/>
    <property type="evidence" value="ECO:0007669"/>
    <property type="project" value="TreeGrafter"/>
</dbReference>
<comment type="similarity">
    <text evidence="4">Belongs to the alpha-IPM synthase/homocitrate synthase family. LeuA type 2 subfamily.</text>
</comment>
<dbReference type="GO" id="GO:0046872">
    <property type="term" value="F:metal ion binding"/>
    <property type="evidence" value="ECO:0007669"/>
    <property type="project" value="UniProtKB-KW"/>
</dbReference>
<dbReference type="InterPro" id="IPR039371">
    <property type="entry name" value="LeuA_N_DRE-TIM"/>
</dbReference>
<evidence type="ECO:0000256" key="6">
    <source>
        <dbReference type="ARBA" id="ARBA00022430"/>
    </source>
</evidence>
<dbReference type="InterPro" id="IPR036230">
    <property type="entry name" value="LeuA_allosteric_dom_sf"/>
</dbReference>
<name>A0AAE9W8X6_9SCHI</name>
<dbReference type="PROSITE" id="PS00816">
    <property type="entry name" value="AIPM_HOMOCIT_SYNTH_2"/>
    <property type="match status" value="1"/>
</dbReference>
<accession>A0AAE9W8X6</accession>
<evidence type="ECO:0000256" key="8">
    <source>
        <dbReference type="ARBA" id="ARBA00022679"/>
    </source>
</evidence>
<keyword evidence="13" id="KW-1185">Reference proteome</keyword>
<feature type="domain" description="Pyruvate carboxyltransferase" evidence="11">
    <location>
        <begin position="45"/>
        <end position="323"/>
    </location>
</feature>
<dbReference type="SUPFAM" id="SSF89000">
    <property type="entry name" value="post-HMGL domain-like"/>
    <property type="match status" value="1"/>
</dbReference>
<dbReference type="InterPro" id="IPR005668">
    <property type="entry name" value="IPM_Synthase"/>
</dbReference>
<organism evidence="12 13">
    <name type="scientific">Schizosaccharomyces osmophilus</name>
    <dbReference type="NCBI Taxonomy" id="2545709"/>
    <lineage>
        <taxon>Eukaryota</taxon>
        <taxon>Fungi</taxon>
        <taxon>Dikarya</taxon>
        <taxon>Ascomycota</taxon>
        <taxon>Taphrinomycotina</taxon>
        <taxon>Schizosaccharomycetes</taxon>
        <taxon>Schizosaccharomycetales</taxon>
        <taxon>Schizosaccharomycetaceae</taxon>
        <taxon>Schizosaccharomyces</taxon>
    </lineage>
</organism>
<dbReference type="Gene3D" id="3.30.160.270">
    <property type="match status" value="1"/>
</dbReference>
<dbReference type="EC" id="2.3.3.13" evidence="5"/>